<sequence length="97" mass="10607">MQDPSDPSDPFGNEIEAPSDFSQTIGGHLVDMSSSGRLTVYFTPDSQESTKVGESMSYLAFTDFGDRASETHCPFMCPFSGVVGTVSQSGDFYIWRM</sequence>
<feature type="non-terminal residue" evidence="2">
    <location>
        <position position="97"/>
    </location>
</feature>
<protein>
    <submittedName>
        <fullName evidence="2">Uncharacterized protein</fullName>
    </submittedName>
</protein>
<accession>A0A0C3KDK9</accession>
<evidence type="ECO:0000256" key="1">
    <source>
        <dbReference type="SAM" id="MobiDB-lite"/>
    </source>
</evidence>
<keyword evidence="3" id="KW-1185">Reference proteome</keyword>
<dbReference type="OrthoDB" id="3200822at2759"/>
<dbReference type="AlphaFoldDB" id="A0A0C3KDK9"/>
<dbReference type="HOGENOM" id="CLU_179511_0_0_1"/>
<reference evidence="3" key="2">
    <citation type="submission" date="2015-01" db="EMBL/GenBank/DDBJ databases">
        <title>Evolutionary Origins and Diversification of the Mycorrhizal Mutualists.</title>
        <authorList>
            <consortium name="DOE Joint Genome Institute"/>
            <consortium name="Mycorrhizal Genomics Consortium"/>
            <person name="Kohler A."/>
            <person name="Kuo A."/>
            <person name="Nagy L.G."/>
            <person name="Floudas D."/>
            <person name="Copeland A."/>
            <person name="Barry K.W."/>
            <person name="Cichocki N."/>
            <person name="Veneault-Fourrey C."/>
            <person name="LaButti K."/>
            <person name="Lindquist E.A."/>
            <person name="Lipzen A."/>
            <person name="Lundell T."/>
            <person name="Morin E."/>
            <person name="Murat C."/>
            <person name="Riley R."/>
            <person name="Ohm R."/>
            <person name="Sun H."/>
            <person name="Tunlid A."/>
            <person name="Henrissat B."/>
            <person name="Grigoriev I.V."/>
            <person name="Hibbett D.S."/>
            <person name="Martin F."/>
        </authorList>
    </citation>
    <scope>NUCLEOTIDE SEQUENCE [LARGE SCALE GENOMIC DNA]</scope>
    <source>
        <strain evidence="3">MUT 4182</strain>
    </source>
</reference>
<feature type="region of interest" description="Disordered" evidence="1">
    <location>
        <begin position="1"/>
        <end position="26"/>
    </location>
</feature>
<evidence type="ECO:0000313" key="2">
    <source>
        <dbReference type="EMBL" id="KIO19523.1"/>
    </source>
</evidence>
<organism evidence="2 3">
    <name type="scientific">Tulasnella calospora MUT 4182</name>
    <dbReference type="NCBI Taxonomy" id="1051891"/>
    <lineage>
        <taxon>Eukaryota</taxon>
        <taxon>Fungi</taxon>
        <taxon>Dikarya</taxon>
        <taxon>Basidiomycota</taxon>
        <taxon>Agaricomycotina</taxon>
        <taxon>Agaricomycetes</taxon>
        <taxon>Cantharellales</taxon>
        <taxon>Tulasnellaceae</taxon>
        <taxon>Tulasnella</taxon>
    </lineage>
</organism>
<reference evidence="2 3" key="1">
    <citation type="submission" date="2014-04" db="EMBL/GenBank/DDBJ databases">
        <authorList>
            <consortium name="DOE Joint Genome Institute"/>
            <person name="Kuo A."/>
            <person name="Girlanda M."/>
            <person name="Perotto S."/>
            <person name="Kohler A."/>
            <person name="Nagy L.G."/>
            <person name="Floudas D."/>
            <person name="Copeland A."/>
            <person name="Barry K.W."/>
            <person name="Cichocki N."/>
            <person name="Veneault-Fourrey C."/>
            <person name="LaButti K."/>
            <person name="Lindquist E.A."/>
            <person name="Lipzen A."/>
            <person name="Lundell T."/>
            <person name="Morin E."/>
            <person name="Murat C."/>
            <person name="Sun H."/>
            <person name="Tunlid A."/>
            <person name="Henrissat B."/>
            <person name="Grigoriev I.V."/>
            <person name="Hibbett D.S."/>
            <person name="Martin F."/>
            <person name="Nordberg H.P."/>
            <person name="Cantor M.N."/>
            <person name="Hua S.X."/>
        </authorList>
    </citation>
    <scope>NUCLEOTIDE SEQUENCE [LARGE SCALE GENOMIC DNA]</scope>
    <source>
        <strain evidence="2 3">MUT 4182</strain>
    </source>
</reference>
<dbReference type="EMBL" id="KN823216">
    <property type="protein sequence ID" value="KIO19523.1"/>
    <property type="molecule type" value="Genomic_DNA"/>
</dbReference>
<gene>
    <name evidence="2" type="ORF">M407DRAFT_246135</name>
</gene>
<dbReference type="Proteomes" id="UP000054248">
    <property type="component" value="Unassembled WGS sequence"/>
</dbReference>
<name>A0A0C3KDK9_9AGAM</name>
<proteinExistence type="predicted"/>
<evidence type="ECO:0000313" key="3">
    <source>
        <dbReference type="Proteomes" id="UP000054248"/>
    </source>
</evidence>